<dbReference type="AlphaFoldDB" id="A0A9D4N235"/>
<protein>
    <submittedName>
        <fullName evidence="1">Uncharacterized protein</fullName>
    </submittedName>
</protein>
<reference evidence="1" key="1">
    <citation type="journal article" date="2019" name="bioRxiv">
        <title>The Genome of the Zebra Mussel, Dreissena polymorpha: A Resource for Invasive Species Research.</title>
        <authorList>
            <person name="McCartney M.A."/>
            <person name="Auch B."/>
            <person name="Kono T."/>
            <person name="Mallez S."/>
            <person name="Zhang Y."/>
            <person name="Obille A."/>
            <person name="Becker A."/>
            <person name="Abrahante J.E."/>
            <person name="Garbe J."/>
            <person name="Badalamenti J.P."/>
            <person name="Herman A."/>
            <person name="Mangelson H."/>
            <person name="Liachko I."/>
            <person name="Sullivan S."/>
            <person name="Sone E.D."/>
            <person name="Koren S."/>
            <person name="Silverstein K.A.T."/>
            <person name="Beckman K.B."/>
            <person name="Gohl D.M."/>
        </authorList>
    </citation>
    <scope>NUCLEOTIDE SEQUENCE</scope>
    <source>
        <strain evidence="1">Duluth1</strain>
        <tissue evidence="1">Whole animal</tissue>
    </source>
</reference>
<evidence type="ECO:0000313" key="1">
    <source>
        <dbReference type="EMBL" id="KAH3888232.1"/>
    </source>
</evidence>
<keyword evidence="2" id="KW-1185">Reference proteome</keyword>
<gene>
    <name evidence="1" type="ORF">DPMN_012263</name>
</gene>
<sequence>MLAVYKFMLDDCCNMLGDLHFHKFVLFCLATCLVSKAVADNCVWVFEIKDIGRMYCASQARAIPAGLDMPCLLCAVFQLKLGGDQSHERCSSRSGC</sequence>
<accession>A0A9D4N235</accession>
<dbReference type="EMBL" id="JAIWYP010000001">
    <property type="protein sequence ID" value="KAH3888232.1"/>
    <property type="molecule type" value="Genomic_DNA"/>
</dbReference>
<organism evidence="1 2">
    <name type="scientific">Dreissena polymorpha</name>
    <name type="common">Zebra mussel</name>
    <name type="synonym">Mytilus polymorpha</name>
    <dbReference type="NCBI Taxonomy" id="45954"/>
    <lineage>
        <taxon>Eukaryota</taxon>
        <taxon>Metazoa</taxon>
        <taxon>Spiralia</taxon>
        <taxon>Lophotrochozoa</taxon>
        <taxon>Mollusca</taxon>
        <taxon>Bivalvia</taxon>
        <taxon>Autobranchia</taxon>
        <taxon>Heteroconchia</taxon>
        <taxon>Euheterodonta</taxon>
        <taxon>Imparidentia</taxon>
        <taxon>Neoheterodontei</taxon>
        <taxon>Myida</taxon>
        <taxon>Dreissenoidea</taxon>
        <taxon>Dreissenidae</taxon>
        <taxon>Dreissena</taxon>
    </lineage>
</organism>
<evidence type="ECO:0000313" key="2">
    <source>
        <dbReference type="Proteomes" id="UP000828390"/>
    </source>
</evidence>
<comment type="caution">
    <text evidence="1">The sequence shown here is derived from an EMBL/GenBank/DDBJ whole genome shotgun (WGS) entry which is preliminary data.</text>
</comment>
<name>A0A9D4N235_DREPO</name>
<reference evidence="1" key="2">
    <citation type="submission" date="2020-11" db="EMBL/GenBank/DDBJ databases">
        <authorList>
            <person name="McCartney M.A."/>
            <person name="Auch B."/>
            <person name="Kono T."/>
            <person name="Mallez S."/>
            <person name="Becker A."/>
            <person name="Gohl D.M."/>
            <person name="Silverstein K.A.T."/>
            <person name="Koren S."/>
            <person name="Bechman K.B."/>
            <person name="Herman A."/>
            <person name="Abrahante J.E."/>
            <person name="Garbe J."/>
        </authorList>
    </citation>
    <scope>NUCLEOTIDE SEQUENCE</scope>
    <source>
        <strain evidence="1">Duluth1</strain>
        <tissue evidence="1">Whole animal</tissue>
    </source>
</reference>
<dbReference type="Proteomes" id="UP000828390">
    <property type="component" value="Unassembled WGS sequence"/>
</dbReference>
<proteinExistence type="predicted"/>